<organism evidence="2 3">
    <name type="scientific">Strongyloides venezuelensis</name>
    <name type="common">Threadworm</name>
    <dbReference type="NCBI Taxonomy" id="75913"/>
    <lineage>
        <taxon>Eukaryota</taxon>
        <taxon>Metazoa</taxon>
        <taxon>Ecdysozoa</taxon>
        <taxon>Nematoda</taxon>
        <taxon>Chromadorea</taxon>
        <taxon>Rhabditida</taxon>
        <taxon>Tylenchina</taxon>
        <taxon>Panagrolaimomorpha</taxon>
        <taxon>Strongyloidoidea</taxon>
        <taxon>Strongyloididae</taxon>
        <taxon>Strongyloides</taxon>
    </lineage>
</organism>
<dbReference type="InterPro" id="IPR014044">
    <property type="entry name" value="CAP_dom"/>
</dbReference>
<dbReference type="InterPro" id="IPR035940">
    <property type="entry name" value="CAP_sf"/>
</dbReference>
<accession>A0A0K0G220</accession>
<dbReference type="Pfam" id="PF00188">
    <property type="entry name" value="CAP"/>
    <property type="match status" value="1"/>
</dbReference>
<dbReference type="Pfam" id="PF24100">
    <property type="entry name" value="DUF7381"/>
    <property type="match status" value="1"/>
</dbReference>
<dbReference type="SUPFAM" id="SSF55797">
    <property type="entry name" value="PR-1-like"/>
    <property type="match status" value="1"/>
</dbReference>
<dbReference type="WBParaSite" id="SVE_1876500.1">
    <property type="protein sequence ID" value="SVE_1876500.1"/>
    <property type="gene ID" value="SVE_1876500"/>
</dbReference>
<proteinExistence type="predicted"/>
<dbReference type="SMART" id="SM00198">
    <property type="entry name" value="SCP"/>
    <property type="match status" value="1"/>
</dbReference>
<feature type="domain" description="SCP" evidence="1">
    <location>
        <begin position="175"/>
        <end position="303"/>
    </location>
</feature>
<evidence type="ECO:0000313" key="2">
    <source>
        <dbReference type="Proteomes" id="UP000035680"/>
    </source>
</evidence>
<reference evidence="2" key="1">
    <citation type="submission" date="2014-07" db="EMBL/GenBank/DDBJ databases">
        <authorList>
            <person name="Martin A.A"/>
            <person name="De Silva N."/>
        </authorList>
    </citation>
    <scope>NUCLEOTIDE SEQUENCE</scope>
</reference>
<keyword evidence="2" id="KW-1185">Reference proteome</keyword>
<dbReference type="AlphaFoldDB" id="A0A0K0G220"/>
<sequence>MAYNLVVPYAMIEKTNKQYYSYCGKIYPTKMLMWEKIRKKHSTINSSNILLLNIGTYLKHGPFQKAPQHIYENPLLNFAIKRPSSIVIQEFYIRRKAYYNCLERTFQDYDKAKGYAQLMTLRVKYTFKQRLHPEVPKELNILKKIRYFCFSSRIWLSVWKNCYYYRCFAAHNFKQFKLRLLNELNLYRMRHNANPVIVKNLATKLAEAYLQRILNTGLKFTSQSDLQYYESSPYYFAPLFFKKWYDEGKHYRYGSQIEIRGTEHFTAMIWKAVKYVGIAVKEVNNIVHMYIVFQPKPNGIKLFLSNVEKRKYSFPI</sequence>
<dbReference type="Proteomes" id="UP000035680">
    <property type="component" value="Unassembled WGS sequence"/>
</dbReference>
<evidence type="ECO:0000259" key="1">
    <source>
        <dbReference type="SMART" id="SM00198"/>
    </source>
</evidence>
<dbReference type="Gene3D" id="3.40.33.10">
    <property type="entry name" value="CAP"/>
    <property type="match status" value="1"/>
</dbReference>
<reference evidence="3" key="2">
    <citation type="submission" date="2015-08" db="UniProtKB">
        <authorList>
            <consortium name="WormBaseParasite"/>
        </authorList>
    </citation>
    <scope>IDENTIFICATION</scope>
</reference>
<evidence type="ECO:0000313" key="3">
    <source>
        <dbReference type="WBParaSite" id="SVE_1876500.1"/>
    </source>
</evidence>
<name>A0A0K0G220_STRVS</name>
<dbReference type="InterPro" id="IPR055805">
    <property type="entry name" value="DUF7381"/>
</dbReference>
<protein>
    <submittedName>
        <fullName evidence="3">SCP domain-containing protein</fullName>
    </submittedName>
</protein>